<evidence type="ECO:0000313" key="2">
    <source>
        <dbReference type="Proteomes" id="UP001183794"/>
    </source>
</evidence>
<dbReference type="RefSeq" id="WP_310174877.1">
    <property type="nucleotide sequence ID" value="NZ_BAABHE010000002.1"/>
</dbReference>
<comment type="caution">
    <text evidence="1">The sequence shown here is derived from an EMBL/GenBank/DDBJ whole genome shotgun (WGS) entry which is preliminary data.</text>
</comment>
<organism evidence="1 2">
    <name type="scientific">Enteractinococcus fodinae</name>
    <dbReference type="NCBI Taxonomy" id="684663"/>
    <lineage>
        <taxon>Bacteria</taxon>
        <taxon>Bacillati</taxon>
        <taxon>Actinomycetota</taxon>
        <taxon>Actinomycetes</taxon>
        <taxon>Micrococcales</taxon>
        <taxon>Micrococcaceae</taxon>
    </lineage>
</organism>
<keyword evidence="1" id="KW-0540">Nuclease</keyword>
<keyword evidence="1" id="KW-0255">Endonuclease</keyword>
<keyword evidence="2" id="KW-1185">Reference proteome</keyword>
<accession>A0ABU2B388</accession>
<dbReference type="GO" id="GO:0004519">
    <property type="term" value="F:endonuclease activity"/>
    <property type="evidence" value="ECO:0007669"/>
    <property type="project" value="UniProtKB-KW"/>
</dbReference>
<dbReference type="EMBL" id="JAVDYJ010000001">
    <property type="protein sequence ID" value="MDR7348055.1"/>
    <property type="molecule type" value="Genomic_DNA"/>
</dbReference>
<sequence>MAKDVNVPRPVKSSEYRLLFASREAKKGWTDLAATIRGPLADSWDFLTKSPLERTPNNYPLKGELGTVTRNGKQYERWQHKPTRKGDARIWFYVDERFVYLERVHTHHPNETKR</sequence>
<gene>
    <name evidence="1" type="ORF">J2S62_002312</name>
</gene>
<dbReference type="Proteomes" id="UP001183794">
    <property type="component" value="Unassembled WGS sequence"/>
</dbReference>
<evidence type="ECO:0000313" key="1">
    <source>
        <dbReference type="EMBL" id="MDR7348055.1"/>
    </source>
</evidence>
<keyword evidence="1" id="KW-0378">Hydrolase</keyword>
<reference evidence="1 2" key="1">
    <citation type="submission" date="2023-07" db="EMBL/GenBank/DDBJ databases">
        <title>Sequencing the genomes of 1000 actinobacteria strains.</title>
        <authorList>
            <person name="Klenk H.-P."/>
        </authorList>
    </citation>
    <scope>NUCLEOTIDE SEQUENCE [LARGE SCALE GENOMIC DNA]</scope>
    <source>
        <strain evidence="1 2">DSM 22966</strain>
    </source>
</reference>
<proteinExistence type="predicted"/>
<protein>
    <submittedName>
        <fullName evidence="1">mRNA-degrading endonuclease RelE of RelBE toxin-antitoxin system</fullName>
    </submittedName>
</protein>
<name>A0ABU2B388_9MICC</name>